<keyword evidence="9" id="KW-1185">Reference proteome</keyword>
<dbReference type="PANTHER" id="PTHR42707">
    <property type="entry name" value="ACYL-COA DEHYDROGENASE"/>
    <property type="match status" value="1"/>
</dbReference>
<dbReference type="Gene3D" id="1.20.140.10">
    <property type="entry name" value="Butyryl-CoA Dehydrogenase, subunit A, domain 3"/>
    <property type="match status" value="1"/>
</dbReference>
<dbReference type="InterPro" id="IPR052904">
    <property type="entry name" value="Acyl-CoA_dehydrogenase-like"/>
</dbReference>
<comment type="caution">
    <text evidence="8">The sequence shown here is derived from an EMBL/GenBank/DDBJ whole genome shotgun (WGS) entry which is preliminary data.</text>
</comment>
<dbReference type="Pfam" id="PF02770">
    <property type="entry name" value="Acyl-CoA_dh_M"/>
    <property type="match status" value="1"/>
</dbReference>
<evidence type="ECO:0000256" key="4">
    <source>
        <dbReference type="ARBA" id="ARBA00022827"/>
    </source>
</evidence>
<comment type="similarity">
    <text evidence="2">Belongs to the acyl-CoA dehydrogenase family.</text>
</comment>
<dbReference type="InterPro" id="IPR006091">
    <property type="entry name" value="Acyl-CoA_Oxase/DH_mid-dom"/>
</dbReference>
<dbReference type="InterPro" id="IPR036250">
    <property type="entry name" value="AcylCo_DH-like_C"/>
</dbReference>
<dbReference type="Gene3D" id="6.10.250.600">
    <property type="match status" value="1"/>
</dbReference>
<dbReference type="GO" id="GO:0003995">
    <property type="term" value="F:acyl-CoA dehydrogenase activity"/>
    <property type="evidence" value="ECO:0007669"/>
    <property type="project" value="InterPro"/>
</dbReference>
<name>A0A317RE62_9BURK</name>
<reference evidence="8 9" key="1">
    <citation type="submission" date="2018-05" db="EMBL/GenBank/DDBJ databases">
        <title>Genomic Encyclopedia of Type Strains, Phase IV (KMG-IV): sequencing the most valuable type-strain genomes for metagenomic binning, comparative biology and taxonomic classification.</title>
        <authorList>
            <person name="Goeker M."/>
        </authorList>
    </citation>
    <scope>NUCLEOTIDE SEQUENCE [LARGE SCALE GENOMIC DNA]</scope>
    <source>
        <strain evidence="8 9">DSM 26006</strain>
    </source>
</reference>
<evidence type="ECO:0000256" key="3">
    <source>
        <dbReference type="ARBA" id="ARBA00022630"/>
    </source>
</evidence>
<proteinExistence type="inferred from homology"/>
<dbReference type="Gene3D" id="2.40.110.20">
    <property type="match status" value="1"/>
</dbReference>
<keyword evidence="3" id="KW-0285">Flavoprotein</keyword>
<organism evidence="8 9">
    <name type="scientific">Melaminivora alkalimesophila</name>
    <dbReference type="NCBI Taxonomy" id="1165852"/>
    <lineage>
        <taxon>Bacteria</taxon>
        <taxon>Pseudomonadati</taxon>
        <taxon>Pseudomonadota</taxon>
        <taxon>Betaproteobacteria</taxon>
        <taxon>Burkholderiales</taxon>
        <taxon>Comamonadaceae</taxon>
        <taxon>Melaminivora</taxon>
    </lineage>
</organism>
<evidence type="ECO:0000259" key="7">
    <source>
        <dbReference type="Pfam" id="PF18158"/>
    </source>
</evidence>
<evidence type="ECO:0000313" key="8">
    <source>
        <dbReference type="EMBL" id="PWW46985.1"/>
    </source>
</evidence>
<feature type="domain" description="Acyl-CoA dehydrogenase/oxidase C-terminal" evidence="5">
    <location>
        <begin position="289"/>
        <end position="442"/>
    </location>
</feature>
<dbReference type="SUPFAM" id="SSF47203">
    <property type="entry name" value="Acyl-CoA dehydrogenase C-terminal domain-like"/>
    <property type="match status" value="1"/>
</dbReference>
<gene>
    <name evidence="8" type="ORF">DFR36_103260</name>
</gene>
<dbReference type="InterPro" id="IPR041504">
    <property type="entry name" value="AidB_N"/>
</dbReference>
<dbReference type="RefSeq" id="WP_040436513.1">
    <property type="nucleotide sequence ID" value="NZ_ALEE01000487.1"/>
</dbReference>
<dbReference type="Proteomes" id="UP000246483">
    <property type="component" value="Unassembled WGS sequence"/>
</dbReference>
<evidence type="ECO:0000259" key="5">
    <source>
        <dbReference type="Pfam" id="PF00441"/>
    </source>
</evidence>
<dbReference type="NCBIfam" id="NF008594">
    <property type="entry name" value="PRK11561.1"/>
    <property type="match status" value="1"/>
</dbReference>
<dbReference type="AlphaFoldDB" id="A0A317RE62"/>
<dbReference type="EMBL" id="QGUB01000003">
    <property type="protein sequence ID" value="PWW46985.1"/>
    <property type="molecule type" value="Genomic_DNA"/>
</dbReference>
<evidence type="ECO:0000313" key="9">
    <source>
        <dbReference type="Proteomes" id="UP000246483"/>
    </source>
</evidence>
<sequence>MDWHTHEVFNQYPELTGYNLLATDPALGEALQRAGAGWAAPQLHAYAQRLGQAETYQLAADANRHTPELASFDSRGRRIDRVDFHPSWHQLMAMYRAEGLVSLPFKDERAGRWTAWAAGFYLHSQVEQGTMCPATMTQACIPLLQKEEALWRELGTKLYSDDYDARDLPVADKQSMWVGMGMTEKQGGSDVRANTTVATPVAGGGRGAEYLLRGHKWFFSAPMCDAHLVVARTGEGGPFACFYVPRWRPDGRKNAVHVQRLKDKVGNRSNSSSEVEFQDAWGILMGEEGRGIPTIIEMATYTRLNCVAGSAAILRQATVQAIHYARRRHAFGKQLSEQPLMRAVLTDLALESEAALVLLMRLAQAFENDTDPGERAWSRLMTPAAKFWVCKRGVELTGEAMEVLGGNGYVLDGIQGRLFLEAPVNSIWEGSGNVMCLDVLRAFAREPQAAEALLAELAPVAQGEPRTAATLAQVQALLALPPQELEALGRVLAQQLVLLAQACLLRQHAPAFVADAFIATRLGEGSAGGRVVGAIDTRAMDVQALLERALPH</sequence>
<evidence type="ECO:0000256" key="2">
    <source>
        <dbReference type="ARBA" id="ARBA00009347"/>
    </source>
</evidence>
<protein>
    <submittedName>
        <fullName evidence="8">Putative acyl-CoA dehydrogenase</fullName>
    </submittedName>
</protein>
<dbReference type="PROSITE" id="PS00073">
    <property type="entry name" value="ACYL_COA_DH_2"/>
    <property type="match status" value="1"/>
</dbReference>
<feature type="domain" description="Adaptive response protein AidB N-terminal" evidence="7">
    <location>
        <begin position="10"/>
        <end position="165"/>
    </location>
</feature>
<comment type="cofactor">
    <cofactor evidence="1">
        <name>FAD</name>
        <dbReference type="ChEBI" id="CHEBI:57692"/>
    </cofactor>
</comment>
<dbReference type="OrthoDB" id="9771038at2"/>
<dbReference type="SUPFAM" id="SSF56645">
    <property type="entry name" value="Acyl-CoA dehydrogenase NM domain-like"/>
    <property type="match status" value="1"/>
</dbReference>
<dbReference type="Pfam" id="PF18158">
    <property type="entry name" value="AidB_N"/>
    <property type="match status" value="1"/>
</dbReference>
<dbReference type="InterPro" id="IPR009075">
    <property type="entry name" value="AcylCo_DH/oxidase_C"/>
</dbReference>
<dbReference type="Pfam" id="PF00441">
    <property type="entry name" value="Acyl-CoA_dh_1"/>
    <property type="match status" value="1"/>
</dbReference>
<keyword evidence="4" id="KW-0274">FAD</keyword>
<dbReference type="PANTHER" id="PTHR42707:SF3">
    <property type="entry name" value="ACYL-COA DEHYDROGENASE AIDB-RELATED"/>
    <property type="match status" value="1"/>
</dbReference>
<evidence type="ECO:0000256" key="1">
    <source>
        <dbReference type="ARBA" id="ARBA00001974"/>
    </source>
</evidence>
<feature type="domain" description="Acyl-CoA oxidase/dehydrogenase middle" evidence="6">
    <location>
        <begin position="180"/>
        <end position="279"/>
    </location>
</feature>
<dbReference type="InterPro" id="IPR006089">
    <property type="entry name" value="Acyl-CoA_DH_CS"/>
</dbReference>
<accession>A0A317RE62</accession>
<evidence type="ECO:0000259" key="6">
    <source>
        <dbReference type="Pfam" id="PF02770"/>
    </source>
</evidence>
<dbReference type="InterPro" id="IPR009100">
    <property type="entry name" value="AcylCoA_DH/oxidase_NM_dom_sf"/>
</dbReference>